<feature type="signal peptide" evidence="1">
    <location>
        <begin position="1"/>
        <end position="27"/>
    </location>
</feature>
<accession>A0A229RIT4</accession>
<name>A0A229RIT4_AMYAL</name>
<evidence type="ECO:0000256" key="1">
    <source>
        <dbReference type="SAM" id="SignalP"/>
    </source>
</evidence>
<comment type="caution">
    <text evidence="2">The sequence shown here is derived from an EMBL/GenBank/DDBJ whole genome shotgun (WGS) entry which is preliminary data.</text>
</comment>
<sequence>MIGMKFRNSLGISVLCAVAIAVGSAPAADAAAEAGYTWLDLITGRGYSGTTARSSGTEAEVPPRGPSLDCRDPWLSGSGYALSCSGTDFHVFVDCSNGDRYAYGRGQGEYRIIFTCPGGATALRGGAYGY</sequence>
<organism evidence="2 3">
    <name type="scientific">Amycolatopsis alba DSM 44262</name>
    <dbReference type="NCBI Taxonomy" id="1125972"/>
    <lineage>
        <taxon>Bacteria</taxon>
        <taxon>Bacillati</taxon>
        <taxon>Actinomycetota</taxon>
        <taxon>Actinomycetes</taxon>
        <taxon>Pseudonocardiales</taxon>
        <taxon>Pseudonocardiaceae</taxon>
        <taxon>Amycolatopsis</taxon>
    </lineage>
</organism>
<reference evidence="2 3" key="1">
    <citation type="submission" date="2017-07" db="EMBL/GenBank/DDBJ databases">
        <title>Amycolatopsis alba DSM 44262 Genome sequencing and assembly.</title>
        <authorList>
            <person name="Kaur N."/>
            <person name="Mayilraj S."/>
        </authorList>
    </citation>
    <scope>NUCLEOTIDE SEQUENCE [LARGE SCALE GENOMIC DNA]</scope>
    <source>
        <strain evidence="2 3">DSM 44262</strain>
    </source>
</reference>
<dbReference type="AlphaFoldDB" id="A0A229RIT4"/>
<feature type="chain" id="PRO_5039178823" evidence="1">
    <location>
        <begin position="28"/>
        <end position="130"/>
    </location>
</feature>
<evidence type="ECO:0000313" key="3">
    <source>
        <dbReference type="Proteomes" id="UP000215563"/>
    </source>
</evidence>
<dbReference type="EMBL" id="NMQU01000090">
    <property type="protein sequence ID" value="OXM46381.1"/>
    <property type="molecule type" value="Genomic_DNA"/>
</dbReference>
<dbReference type="Proteomes" id="UP000215563">
    <property type="component" value="Unassembled WGS sequence"/>
</dbReference>
<keyword evidence="1" id="KW-0732">Signal</keyword>
<keyword evidence="3" id="KW-1185">Reference proteome</keyword>
<proteinExistence type="predicted"/>
<gene>
    <name evidence="2" type="ORF">CFP75_27820</name>
</gene>
<protein>
    <submittedName>
        <fullName evidence="2">Uncharacterized protein</fullName>
    </submittedName>
</protein>
<evidence type="ECO:0000313" key="2">
    <source>
        <dbReference type="EMBL" id="OXM46381.1"/>
    </source>
</evidence>